<evidence type="ECO:0000313" key="3">
    <source>
        <dbReference type="Proteomes" id="UP001337655"/>
    </source>
</evidence>
<sequence>MGRAQALDAFLECTLRTVSLEDVQLAAVSYEWGDTRKTEPIALNGHLVWVGQNAHAALRHIRQANTSQLVRLMGNIYSKAQPVYLWTGGQDEHTTTFWRVAKKLRFLKDPNVNLADLDSEDGMFLRNLDDERWKSIARVLRRSFWRRIWILQEIVLAAAREQGVVLFGQYHMPYAVFLKAVRMLRQVGSFISMLYPSDQTPGAVQALEDGAIFRQHVIALREYKEGKSCSLDILGANRYMHATNPKDRVYGLLALMRIPDIVPDYERPLEDIYRDITIRLIKHDVSMDHIGRGSGTAISNANMSSWAIDWSSIGQVKNLYDDVLSLVHLDGFYDACGDAQPLIRRDGRYLTVRGLRLFTIGPLKQFTCARGRGDALCNLAEVQKWMLEQLRCRSTRPEEEFNDSFRRALLLDIAFGSEGNRRVRIGPLANLASVKLQAPAENYEAFWDLIDQAAAGHEPTEEDRDECASGVMRMASHLPDTKLSVGPGGEICLLPPTAQEGDLIYIVAGCSVPFVLRLLPIRPRQYFMIGSAYVHGKMDGEAVTAASSITINDEVRDEDWPFERIVLV</sequence>
<comment type="caution">
    <text evidence="2">The sequence shown here is derived from an EMBL/GenBank/DDBJ whole genome shotgun (WGS) entry which is preliminary data.</text>
</comment>
<dbReference type="GeneID" id="89921471"/>
<dbReference type="Pfam" id="PF06985">
    <property type="entry name" value="HET"/>
    <property type="match status" value="1"/>
</dbReference>
<dbReference type="InterPro" id="IPR052895">
    <property type="entry name" value="HetReg/Transcr_Mod"/>
</dbReference>
<dbReference type="AlphaFoldDB" id="A0AAV9PRL3"/>
<dbReference type="Pfam" id="PF26639">
    <property type="entry name" value="Het-6_barrel"/>
    <property type="match status" value="1"/>
</dbReference>
<dbReference type="RefSeq" id="XP_064663621.1">
    <property type="nucleotide sequence ID" value="XM_064797387.1"/>
</dbReference>
<accession>A0AAV9PRL3</accession>
<feature type="domain" description="Heterokaryon incompatibility" evidence="1">
    <location>
        <begin position="66"/>
        <end position="153"/>
    </location>
</feature>
<gene>
    <name evidence="2" type="ORF">LTR77_000119</name>
</gene>
<reference evidence="2 3" key="1">
    <citation type="submission" date="2023-08" db="EMBL/GenBank/DDBJ databases">
        <title>Black Yeasts Isolated from many extreme environments.</title>
        <authorList>
            <person name="Coleine C."/>
            <person name="Stajich J.E."/>
            <person name="Selbmann L."/>
        </authorList>
    </citation>
    <scope>NUCLEOTIDE SEQUENCE [LARGE SCALE GENOMIC DNA]</scope>
    <source>
        <strain evidence="2 3">CCFEE 5935</strain>
    </source>
</reference>
<dbReference type="PANTHER" id="PTHR24148">
    <property type="entry name" value="ANKYRIN REPEAT DOMAIN-CONTAINING PROTEIN 39 HOMOLOG-RELATED"/>
    <property type="match status" value="1"/>
</dbReference>
<dbReference type="Proteomes" id="UP001337655">
    <property type="component" value="Unassembled WGS sequence"/>
</dbReference>
<dbReference type="PANTHER" id="PTHR24148:SF64">
    <property type="entry name" value="HETEROKARYON INCOMPATIBILITY DOMAIN-CONTAINING PROTEIN"/>
    <property type="match status" value="1"/>
</dbReference>
<protein>
    <recommendedName>
        <fullName evidence="1">Heterokaryon incompatibility domain-containing protein</fullName>
    </recommendedName>
</protein>
<evidence type="ECO:0000313" key="2">
    <source>
        <dbReference type="EMBL" id="KAK5174983.1"/>
    </source>
</evidence>
<proteinExistence type="predicted"/>
<name>A0AAV9PRL3_9PEZI</name>
<dbReference type="EMBL" id="JAVRRT010000001">
    <property type="protein sequence ID" value="KAK5174983.1"/>
    <property type="molecule type" value="Genomic_DNA"/>
</dbReference>
<dbReference type="InterPro" id="IPR010730">
    <property type="entry name" value="HET"/>
</dbReference>
<organism evidence="2 3">
    <name type="scientific">Saxophila tyrrhenica</name>
    <dbReference type="NCBI Taxonomy" id="1690608"/>
    <lineage>
        <taxon>Eukaryota</taxon>
        <taxon>Fungi</taxon>
        <taxon>Dikarya</taxon>
        <taxon>Ascomycota</taxon>
        <taxon>Pezizomycotina</taxon>
        <taxon>Dothideomycetes</taxon>
        <taxon>Dothideomycetidae</taxon>
        <taxon>Mycosphaerellales</taxon>
        <taxon>Extremaceae</taxon>
        <taxon>Saxophila</taxon>
    </lineage>
</organism>
<evidence type="ECO:0000259" key="1">
    <source>
        <dbReference type="Pfam" id="PF06985"/>
    </source>
</evidence>
<keyword evidence="3" id="KW-1185">Reference proteome</keyword>